<feature type="transmembrane region" description="Helical" evidence="5">
    <location>
        <begin position="171"/>
        <end position="190"/>
    </location>
</feature>
<feature type="transmembrane region" description="Helical" evidence="5">
    <location>
        <begin position="405"/>
        <end position="423"/>
    </location>
</feature>
<feature type="transmembrane region" description="Helical" evidence="5">
    <location>
        <begin position="578"/>
        <end position="598"/>
    </location>
</feature>
<name>A0A1E5RTY7_HANUV</name>
<evidence type="ECO:0000313" key="8">
    <source>
        <dbReference type="Proteomes" id="UP000095358"/>
    </source>
</evidence>
<feature type="transmembrane region" description="Helical" evidence="5">
    <location>
        <begin position="443"/>
        <end position="463"/>
    </location>
</feature>
<keyword evidence="8" id="KW-1185">Reference proteome</keyword>
<comment type="caution">
    <text evidence="7">The sequence shown here is derived from an EMBL/GenBank/DDBJ whole genome shotgun (WGS) entry which is preliminary data.</text>
</comment>
<feature type="transmembrane region" description="Helical" evidence="5">
    <location>
        <begin position="197"/>
        <end position="216"/>
    </location>
</feature>
<dbReference type="VEuPathDB" id="FungiDB:AWRI3580_g1221"/>
<organism evidence="7 8">
    <name type="scientific">Hanseniaspora uvarum</name>
    <name type="common">Yeast</name>
    <name type="synonym">Kloeckera apiculata</name>
    <dbReference type="NCBI Taxonomy" id="29833"/>
    <lineage>
        <taxon>Eukaryota</taxon>
        <taxon>Fungi</taxon>
        <taxon>Dikarya</taxon>
        <taxon>Ascomycota</taxon>
        <taxon>Saccharomycotina</taxon>
        <taxon>Saccharomycetes</taxon>
        <taxon>Saccharomycodales</taxon>
        <taxon>Saccharomycodaceae</taxon>
        <taxon>Hanseniaspora</taxon>
    </lineage>
</organism>
<sequence length="674" mass="75593">MIENNVNKQEESPDSFKLEMNKRLQSFKINDDILAPEEPFKINSFKYDNKSYSNLLTEHKSLKDSSYYTDEKTNFQTVLGDSKISKSLPTSLKSHTLSLFPNQKNRFKNVVFLEDEAEETRFPYSTFNYRLIIFCISMVASIGPLSGNLYIPAIPTLKEKLGLSTEDMNGSIAVFMAVFSVFPIFWGIICDRYGRKIVLIFGICLGLISNSLLAKLNQLSSKNILGQLYTLRVIQAISASSFISGGCGIVRDLIPLKWRGTYMGYFFLGPNLAPVIAPILAGLIMSNYDPDKHGNVDISQKGDKWRWLFLLLVIGNAIAAFVVVFIIPETCRSLVGNGDSRWSVNMKEATTLTAEEIKMVNITNTKILFGALKKPISNCSLFTDRYSPPPKITFKNFLKVIIMKHFLLVSICVSLQFSLYYAFVITLSQRLQDSYHFNNLTSAVSYVVPGLGLILGNLTSGRISDKSLTYLKEKKKLVNAELRLVFLLLGMSCSCISTLLYGWFIQFKLPVALVLITTFFIGFGLTWSTNSASTYCSQIAKNQTGTQISVMNAMRNGGAAISSAVAHRLIKKIKYGPFFTGLSSLTFTVSLILTYIVVQTYKNEKQDILKKNTIQYDEKVTSLKSPGLIKNILNMSRDFYFDLADRPSTDAIEETLIPSEVVDNHSFDKSSQMK</sequence>
<keyword evidence="4 5" id="KW-0472">Membrane</keyword>
<reference evidence="8" key="1">
    <citation type="journal article" date="2016" name="Genome Announc.">
        <title>Genome sequences of three species of Hanseniaspora isolated from spontaneous wine fermentations.</title>
        <authorList>
            <person name="Sternes P.R."/>
            <person name="Lee D."/>
            <person name="Kutyna D.R."/>
            <person name="Borneman A.R."/>
        </authorList>
    </citation>
    <scope>NUCLEOTIDE SEQUENCE [LARGE SCALE GENOMIC DNA]</scope>
    <source>
        <strain evidence="8">AWRI3580</strain>
    </source>
</reference>
<feature type="domain" description="Major facilitator superfamily (MFS) profile" evidence="6">
    <location>
        <begin position="132"/>
        <end position="606"/>
    </location>
</feature>
<dbReference type="PANTHER" id="PTHR23502:SF21">
    <property type="entry name" value="DITYROSINE TRANSPORTER 1"/>
    <property type="match status" value="1"/>
</dbReference>
<dbReference type="OrthoDB" id="3066029at2759"/>
<dbReference type="Pfam" id="PF07690">
    <property type="entry name" value="MFS_1"/>
    <property type="match status" value="1"/>
</dbReference>
<feature type="transmembrane region" description="Helical" evidence="5">
    <location>
        <begin position="262"/>
        <end position="285"/>
    </location>
</feature>
<dbReference type="Gene3D" id="1.20.1720.10">
    <property type="entry name" value="Multidrug resistance protein D"/>
    <property type="match status" value="1"/>
</dbReference>
<dbReference type="InterPro" id="IPR020846">
    <property type="entry name" value="MFS_dom"/>
</dbReference>
<dbReference type="PROSITE" id="PS50850">
    <property type="entry name" value="MFS"/>
    <property type="match status" value="1"/>
</dbReference>
<dbReference type="GO" id="GO:0005886">
    <property type="term" value="C:plasma membrane"/>
    <property type="evidence" value="ECO:0007669"/>
    <property type="project" value="TreeGrafter"/>
</dbReference>
<dbReference type="Proteomes" id="UP000095358">
    <property type="component" value="Unassembled WGS sequence"/>
</dbReference>
<keyword evidence="2 5" id="KW-0812">Transmembrane</keyword>
<gene>
    <name evidence="7" type="ORF">AWRI3580_g1221</name>
</gene>
<dbReference type="AlphaFoldDB" id="A0A1E5RTY7"/>
<feature type="transmembrane region" description="Helical" evidence="5">
    <location>
        <begin position="228"/>
        <end position="250"/>
    </location>
</feature>
<dbReference type="GO" id="GO:0005275">
    <property type="term" value="F:amine transmembrane transporter activity"/>
    <property type="evidence" value="ECO:0007669"/>
    <property type="project" value="TreeGrafter"/>
</dbReference>
<comment type="subcellular location">
    <subcellularLocation>
        <location evidence="1">Membrane</location>
        <topology evidence="1">Multi-pass membrane protein</topology>
    </subcellularLocation>
</comment>
<protein>
    <submittedName>
        <fullName evidence="7">Dityrosine transporter 1</fullName>
    </submittedName>
</protein>
<feature type="transmembrane region" description="Helical" evidence="5">
    <location>
        <begin position="484"/>
        <end position="503"/>
    </location>
</feature>
<evidence type="ECO:0000256" key="2">
    <source>
        <dbReference type="ARBA" id="ARBA00022692"/>
    </source>
</evidence>
<dbReference type="STRING" id="29833.A0A1E5RTY7"/>
<dbReference type="PANTHER" id="PTHR23502">
    <property type="entry name" value="MAJOR FACILITATOR SUPERFAMILY"/>
    <property type="match status" value="1"/>
</dbReference>
<evidence type="ECO:0000313" key="7">
    <source>
        <dbReference type="EMBL" id="OEJ90382.1"/>
    </source>
</evidence>
<evidence type="ECO:0000256" key="5">
    <source>
        <dbReference type="SAM" id="Phobius"/>
    </source>
</evidence>
<dbReference type="EMBL" id="LPNN01000003">
    <property type="protein sequence ID" value="OEJ90382.1"/>
    <property type="molecule type" value="Genomic_DNA"/>
</dbReference>
<keyword evidence="3 5" id="KW-1133">Transmembrane helix</keyword>
<dbReference type="InterPro" id="IPR011701">
    <property type="entry name" value="MFS"/>
</dbReference>
<dbReference type="InterPro" id="IPR036259">
    <property type="entry name" value="MFS_trans_sf"/>
</dbReference>
<feature type="transmembrane region" description="Helical" evidence="5">
    <location>
        <begin position="131"/>
        <end position="151"/>
    </location>
</feature>
<feature type="transmembrane region" description="Helical" evidence="5">
    <location>
        <begin position="509"/>
        <end position="527"/>
    </location>
</feature>
<proteinExistence type="predicted"/>
<accession>A0A1E5RTY7</accession>
<evidence type="ECO:0000256" key="1">
    <source>
        <dbReference type="ARBA" id="ARBA00004141"/>
    </source>
</evidence>
<dbReference type="Gene3D" id="1.20.1250.20">
    <property type="entry name" value="MFS general substrate transporter like domains"/>
    <property type="match status" value="1"/>
</dbReference>
<feature type="transmembrane region" description="Helical" evidence="5">
    <location>
        <begin position="305"/>
        <end position="327"/>
    </location>
</feature>
<dbReference type="SUPFAM" id="SSF103473">
    <property type="entry name" value="MFS general substrate transporter"/>
    <property type="match status" value="1"/>
</dbReference>
<evidence type="ECO:0000256" key="4">
    <source>
        <dbReference type="ARBA" id="ARBA00023136"/>
    </source>
</evidence>
<evidence type="ECO:0000259" key="6">
    <source>
        <dbReference type="PROSITE" id="PS50850"/>
    </source>
</evidence>
<evidence type="ECO:0000256" key="3">
    <source>
        <dbReference type="ARBA" id="ARBA00022989"/>
    </source>
</evidence>